<reference evidence="2" key="5">
    <citation type="journal article" date="2021" name="G3 (Bethesda)">
        <title>Aegilops tauschii genome assembly Aet v5.0 features greater sequence contiguity and improved annotation.</title>
        <authorList>
            <person name="Wang L."/>
            <person name="Zhu T."/>
            <person name="Rodriguez J.C."/>
            <person name="Deal K.R."/>
            <person name="Dubcovsky J."/>
            <person name="McGuire P.E."/>
            <person name="Lux T."/>
            <person name="Spannagl M."/>
            <person name="Mayer K.F.X."/>
            <person name="Baldrich P."/>
            <person name="Meyers B.C."/>
            <person name="Huo N."/>
            <person name="Gu Y.Q."/>
            <person name="Zhou H."/>
            <person name="Devos K.M."/>
            <person name="Bennetzen J.L."/>
            <person name="Unver T."/>
            <person name="Budak H."/>
            <person name="Gulick P.J."/>
            <person name="Galiba G."/>
            <person name="Kalapos B."/>
            <person name="Nelson D.R."/>
            <person name="Li P."/>
            <person name="You F.M."/>
            <person name="Luo M.C."/>
            <person name="Dvorak J."/>
        </authorList>
    </citation>
    <scope>NUCLEOTIDE SEQUENCE [LARGE SCALE GENOMIC DNA]</scope>
    <source>
        <strain evidence="2">cv. AL8/78</strain>
    </source>
</reference>
<proteinExistence type="predicted"/>
<accession>A0A453M485</accession>
<evidence type="ECO:0000256" key="1">
    <source>
        <dbReference type="SAM" id="Phobius"/>
    </source>
</evidence>
<reference evidence="3" key="1">
    <citation type="journal article" date="2014" name="Science">
        <title>Ancient hybridizations among the ancestral genomes of bread wheat.</title>
        <authorList>
            <consortium name="International Wheat Genome Sequencing Consortium,"/>
            <person name="Marcussen T."/>
            <person name="Sandve S.R."/>
            <person name="Heier L."/>
            <person name="Spannagl M."/>
            <person name="Pfeifer M."/>
            <person name="Jakobsen K.S."/>
            <person name="Wulff B.B."/>
            <person name="Steuernagel B."/>
            <person name="Mayer K.F."/>
            <person name="Olsen O.A."/>
        </authorList>
    </citation>
    <scope>NUCLEOTIDE SEQUENCE [LARGE SCALE GENOMIC DNA]</scope>
    <source>
        <strain evidence="3">cv. AL8/78</strain>
    </source>
</reference>
<keyword evidence="1" id="KW-1133">Transmembrane helix</keyword>
<keyword evidence="1" id="KW-0472">Membrane</keyword>
<sequence length="57" mass="6601">MYFSLAGAIFATFASALFLALLFIRILFRFLLLVACFGSALVSFSRALHFYLYYYLR</sequence>
<dbReference type="Gramene" id="AET5Gv21035800.1">
    <property type="protein sequence ID" value="AET5Gv21035800.1"/>
    <property type="gene ID" value="AET5Gv21035800"/>
</dbReference>
<reference evidence="2" key="4">
    <citation type="submission" date="2019-03" db="UniProtKB">
        <authorList>
            <consortium name="EnsemblPlants"/>
        </authorList>
    </citation>
    <scope>IDENTIFICATION</scope>
</reference>
<keyword evidence="3" id="KW-1185">Reference proteome</keyword>
<dbReference type="AlphaFoldDB" id="A0A453M485"/>
<dbReference type="EnsemblPlants" id="AET5Gv21035800.1">
    <property type="protein sequence ID" value="AET5Gv21035800.1"/>
    <property type="gene ID" value="AET5Gv21035800"/>
</dbReference>
<feature type="transmembrane region" description="Helical" evidence="1">
    <location>
        <begin position="6"/>
        <end position="24"/>
    </location>
</feature>
<dbReference type="Proteomes" id="UP000015105">
    <property type="component" value="Chromosome 5D"/>
</dbReference>
<feature type="transmembrane region" description="Helical" evidence="1">
    <location>
        <begin position="31"/>
        <end position="54"/>
    </location>
</feature>
<keyword evidence="1" id="KW-0812">Transmembrane</keyword>
<protein>
    <submittedName>
        <fullName evidence="2">Uncharacterized protein</fullName>
    </submittedName>
</protein>
<evidence type="ECO:0000313" key="2">
    <source>
        <dbReference type="EnsemblPlants" id="AET5Gv21035800.1"/>
    </source>
</evidence>
<evidence type="ECO:0000313" key="3">
    <source>
        <dbReference type="Proteomes" id="UP000015105"/>
    </source>
</evidence>
<name>A0A453M485_AEGTS</name>
<reference evidence="3" key="2">
    <citation type="journal article" date="2017" name="Nat. Plants">
        <title>The Aegilops tauschii genome reveals multiple impacts of transposons.</title>
        <authorList>
            <person name="Zhao G."/>
            <person name="Zou C."/>
            <person name="Li K."/>
            <person name="Wang K."/>
            <person name="Li T."/>
            <person name="Gao L."/>
            <person name="Zhang X."/>
            <person name="Wang H."/>
            <person name="Yang Z."/>
            <person name="Liu X."/>
            <person name="Jiang W."/>
            <person name="Mao L."/>
            <person name="Kong X."/>
            <person name="Jiao Y."/>
            <person name="Jia J."/>
        </authorList>
    </citation>
    <scope>NUCLEOTIDE SEQUENCE [LARGE SCALE GENOMIC DNA]</scope>
    <source>
        <strain evidence="3">cv. AL8/78</strain>
    </source>
</reference>
<reference evidence="2" key="3">
    <citation type="journal article" date="2017" name="Nature">
        <title>Genome sequence of the progenitor of the wheat D genome Aegilops tauschii.</title>
        <authorList>
            <person name="Luo M.C."/>
            <person name="Gu Y.Q."/>
            <person name="Puiu D."/>
            <person name="Wang H."/>
            <person name="Twardziok S.O."/>
            <person name="Deal K.R."/>
            <person name="Huo N."/>
            <person name="Zhu T."/>
            <person name="Wang L."/>
            <person name="Wang Y."/>
            <person name="McGuire P.E."/>
            <person name="Liu S."/>
            <person name="Long H."/>
            <person name="Ramasamy R.K."/>
            <person name="Rodriguez J.C."/>
            <person name="Van S.L."/>
            <person name="Yuan L."/>
            <person name="Wang Z."/>
            <person name="Xia Z."/>
            <person name="Xiao L."/>
            <person name="Anderson O.D."/>
            <person name="Ouyang S."/>
            <person name="Liang Y."/>
            <person name="Zimin A.V."/>
            <person name="Pertea G."/>
            <person name="Qi P."/>
            <person name="Bennetzen J.L."/>
            <person name="Dai X."/>
            <person name="Dawson M.W."/>
            <person name="Muller H.G."/>
            <person name="Kugler K."/>
            <person name="Rivarola-Duarte L."/>
            <person name="Spannagl M."/>
            <person name="Mayer K.F.X."/>
            <person name="Lu F.H."/>
            <person name="Bevan M.W."/>
            <person name="Leroy P."/>
            <person name="Li P."/>
            <person name="You F.M."/>
            <person name="Sun Q."/>
            <person name="Liu Z."/>
            <person name="Lyons E."/>
            <person name="Wicker T."/>
            <person name="Salzberg S.L."/>
            <person name="Devos K.M."/>
            <person name="Dvorak J."/>
        </authorList>
    </citation>
    <scope>NUCLEOTIDE SEQUENCE [LARGE SCALE GENOMIC DNA]</scope>
    <source>
        <strain evidence="2">cv. AL8/78</strain>
    </source>
</reference>
<organism evidence="2 3">
    <name type="scientific">Aegilops tauschii subsp. strangulata</name>
    <name type="common">Goatgrass</name>
    <dbReference type="NCBI Taxonomy" id="200361"/>
    <lineage>
        <taxon>Eukaryota</taxon>
        <taxon>Viridiplantae</taxon>
        <taxon>Streptophyta</taxon>
        <taxon>Embryophyta</taxon>
        <taxon>Tracheophyta</taxon>
        <taxon>Spermatophyta</taxon>
        <taxon>Magnoliopsida</taxon>
        <taxon>Liliopsida</taxon>
        <taxon>Poales</taxon>
        <taxon>Poaceae</taxon>
        <taxon>BOP clade</taxon>
        <taxon>Pooideae</taxon>
        <taxon>Triticodae</taxon>
        <taxon>Triticeae</taxon>
        <taxon>Triticinae</taxon>
        <taxon>Aegilops</taxon>
    </lineage>
</organism>